<dbReference type="PANTHER" id="PTHR30041">
    <property type="entry name" value="ARSENATE REDUCTASE"/>
    <property type="match status" value="1"/>
</dbReference>
<evidence type="ECO:0000256" key="1">
    <source>
        <dbReference type="ARBA" id="ARBA00007198"/>
    </source>
</evidence>
<name>A0A222MVX0_9BACT</name>
<organism evidence="3 4">
    <name type="scientific">Campylobacter avium LMG 24591</name>
    <dbReference type="NCBI Taxonomy" id="522484"/>
    <lineage>
        <taxon>Bacteria</taxon>
        <taxon>Pseudomonadati</taxon>
        <taxon>Campylobacterota</taxon>
        <taxon>Epsilonproteobacteria</taxon>
        <taxon>Campylobacterales</taxon>
        <taxon>Campylobacteraceae</taxon>
        <taxon>Campylobacter</taxon>
    </lineage>
</organism>
<evidence type="ECO:0000313" key="4">
    <source>
        <dbReference type="Proteomes" id="UP000201169"/>
    </source>
</evidence>
<dbReference type="PANTHER" id="PTHR30041:SF8">
    <property type="entry name" value="PROTEIN YFFB"/>
    <property type="match status" value="1"/>
</dbReference>
<dbReference type="Proteomes" id="UP000201169">
    <property type="component" value="Chromosome"/>
</dbReference>
<dbReference type="PROSITE" id="PS51353">
    <property type="entry name" value="ARSC"/>
    <property type="match status" value="1"/>
</dbReference>
<dbReference type="CDD" id="cd02977">
    <property type="entry name" value="ArsC_family"/>
    <property type="match status" value="1"/>
</dbReference>
<dbReference type="EMBL" id="CP022347">
    <property type="protein sequence ID" value="ASQ30197.1"/>
    <property type="molecule type" value="Genomic_DNA"/>
</dbReference>
<dbReference type="Pfam" id="PF03960">
    <property type="entry name" value="ArsC"/>
    <property type="match status" value="1"/>
</dbReference>
<evidence type="ECO:0000313" key="3">
    <source>
        <dbReference type="EMBL" id="ASQ30197.1"/>
    </source>
</evidence>
<dbReference type="InterPro" id="IPR036249">
    <property type="entry name" value="Thioredoxin-like_sf"/>
</dbReference>
<dbReference type="AlphaFoldDB" id="A0A222MVX0"/>
<comment type="similarity">
    <text evidence="1 2">Belongs to the ArsC family.</text>
</comment>
<dbReference type="KEGG" id="cavi:CAV_0530"/>
<keyword evidence="4" id="KW-1185">Reference proteome</keyword>
<proteinExistence type="inferred from homology"/>
<accession>A0A222MVX0</accession>
<gene>
    <name evidence="3" type="ORF">CAV_0530</name>
</gene>
<dbReference type="InterPro" id="IPR006660">
    <property type="entry name" value="Arsenate_reductase-like"/>
</dbReference>
<dbReference type="Gene3D" id="3.40.30.10">
    <property type="entry name" value="Glutaredoxin"/>
    <property type="match status" value="1"/>
</dbReference>
<dbReference type="SUPFAM" id="SSF52833">
    <property type="entry name" value="Thioredoxin-like"/>
    <property type="match status" value="1"/>
</dbReference>
<reference evidence="3 4" key="1">
    <citation type="submission" date="2017-07" db="EMBL/GenBank/DDBJ databases">
        <title>Analysis of two Campylobacter avium genomes and identification of a novel hippuricase gene.</title>
        <authorList>
            <person name="Miller W.G."/>
            <person name="Chapman M.H."/>
            <person name="Yee E."/>
            <person name="Revez J."/>
            <person name="Bono J.L."/>
            <person name="Rossi M."/>
        </authorList>
    </citation>
    <scope>NUCLEOTIDE SEQUENCE [LARGE SCALE GENOMIC DNA]</scope>
    <source>
        <strain evidence="3 4">LMG 24591</strain>
    </source>
</reference>
<sequence>MIKLYGIKNCSSVKKGIEFLEAKKLDFEFLDIKKLSEKELDFFLSKKPFEVLINTAGMSARKLNINKDFIAKSSKDELKNIVLTNPSLIKRPVICSDDTVLVGKEYEQYFS</sequence>
<evidence type="ECO:0000256" key="2">
    <source>
        <dbReference type="PROSITE-ProRule" id="PRU01282"/>
    </source>
</evidence>
<protein>
    <submittedName>
        <fullName evidence="3">ArsC family protein</fullName>
    </submittedName>
</protein>